<evidence type="ECO:0000313" key="8">
    <source>
        <dbReference type="EMBL" id="MDI4648844.1"/>
    </source>
</evidence>
<dbReference type="InterPro" id="IPR018480">
    <property type="entry name" value="PNAcMuramoyl-5peptid_Trfase_CS"/>
</dbReference>
<evidence type="ECO:0000313" key="9">
    <source>
        <dbReference type="Proteomes" id="UP001161691"/>
    </source>
</evidence>
<keyword evidence="4 7" id="KW-0812">Transmembrane</keyword>
<feature type="transmembrane region" description="Helical" evidence="7">
    <location>
        <begin position="293"/>
        <end position="314"/>
    </location>
</feature>
<evidence type="ECO:0000256" key="4">
    <source>
        <dbReference type="ARBA" id="ARBA00022692"/>
    </source>
</evidence>
<proteinExistence type="predicted"/>
<feature type="transmembrane region" description="Helical" evidence="7">
    <location>
        <begin position="46"/>
        <end position="64"/>
    </location>
</feature>
<dbReference type="PROSITE" id="PS01348">
    <property type="entry name" value="MRAY_2"/>
    <property type="match status" value="1"/>
</dbReference>
<dbReference type="EMBL" id="JAGRPV010000001">
    <property type="protein sequence ID" value="MDI4648844.1"/>
    <property type="molecule type" value="Genomic_DNA"/>
</dbReference>
<dbReference type="EC" id="2.7.8.-" evidence="8"/>
<dbReference type="PANTHER" id="PTHR22926:SF3">
    <property type="entry name" value="UNDECAPRENYL-PHOSPHATE ALPHA-N-ACETYLGLUCOSAMINYL 1-PHOSPHATE TRANSFERASE"/>
    <property type="match status" value="1"/>
</dbReference>
<protein>
    <submittedName>
        <fullName evidence="8">MraY family glycosyltransferase</fullName>
        <ecNumber evidence="8">2.7.8.-</ecNumber>
    </submittedName>
</protein>
<evidence type="ECO:0000256" key="5">
    <source>
        <dbReference type="ARBA" id="ARBA00022989"/>
    </source>
</evidence>
<name>A0ABT6TPR9_9BACL</name>
<evidence type="ECO:0000256" key="7">
    <source>
        <dbReference type="SAM" id="Phobius"/>
    </source>
</evidence>
<dbReference type="PANTHER" id="PTHR22926">
    <property type="entry name" value="PHOSPHO-N-ACETYLMURAMOYL-PENTAPEPTIDE-TRANSFERASE"/>
    <property type="match status" value="1"/>
</dbReference>
<gene>
    <name evidence="8" type="ORF">KB449_28095</name>
</gene>
<feature type="transmembrane region" description="Helical" evidence="7">
    <location>
        <begin position="163"/>
        <end position="181"/>
    </location>
</feature>
<evidence type="ECO:0000256" key="1">
    <source>
        <dbReference type="ARBA" id="ARBA00004651"/>
    </source>
</evidence>
<comment type="subcellular location">
    <subcellularLocation>
        <location evidence="1">Cell membrane</location>
        <topology evidence="1">Multi-pass membrane protein</topology>
    </subcellularLocation>
</comment>
<sequence length="317" mass="34223">MRYPYAFAFAFLCVMILVPFVRILALRIGFVDRPNSRKIHKTPIPLSGGVAIYAGAVLTCALFVQHATLFRAIVTGGALLVAIGLVDDGFKSKGKDFPVWPRLILYILVSYIPCEFGITIQGVSTPSLSSMILFSDGWSILFTMFWVFALINMMNFIDGVDGLASGISVISAMTLFVASIVGHQETTAFAALAIAGSCLAFLAYNFHPARIFMGDAGATFLGYMLAVIAMDGTLKGATFLSLLVPLLALGVPILDTAIVFARRLIKGKGLHHADNLHTHHSLMKWGLSQVQTVSFLYLIAAVFGLMSVVVLLLLRNG</sequence>
<keyword evidence="9" id="KW-1185">Reference proteome</keyword>
<feature type="transmembrane region" description="Helical" evidence="7">
    <location>
        <begin position="6"/>
        <end position="25"/>
    </location>
</feature>
<evidence type="ECO:0000256" key="3">
    <source>
        <dbReference type="ARBA" id="ARBA00022679"/>
    </source>
</evidence>
<evidence type="ECO:0000256" key="6">
    <source>
        <dbReference type="ARBA" id="ARBA00023136"/>
    </source>
</evidence>
<dbReference type="CDD" id="cd06853">
    <property type="entry name" value="GT_WecA_like"/>
    <property type="match status" value="1"/>
</dbReference>
<feature type="transmembrane region" description="Helical" evidence="7">
    <location>
        <begin position="70"/>
        <end position="87"/>
    </location>
</feature>
<dbReference type="Proteomes" id="UP001161691">
    <property type="component" value="Unassembled WGS sequence"/>
</dbReference>
<evidence type="ECO:0000256" key="2">
    <source>
        <dbReference type="ARBA" id="ARBA00022475"/>
    </source>
</evidence>
<organism evidence="8 9">
    <name type="scientific">Cohnella hashimotonis</name>
    <dbReference type="NCBI Taxonomy" id="2826895"/>
    <lineage>
        <taxon>Bacteria</taxon>
        <taxon>Bacillati</taxon>
        <taxon>Bacillota</taxon>
        <taxon>Bacilli</taxon>
        <taxon>Bacillales</taxon>
        <taxon>Paenibacillaceae</taxon>
        <taxon>Cohnella</taxon>
    </lineage>
</organism>
<reference evidence="8" key="1">
    <citation type="submission" date="2023-04" db="EMBL/GenBank/DDBJ databases">
        <title>Comparative genomic analysis of Cohnella hashimotonis sp. nov., isolated from the International Space Station.</title>
        <authorList>
            <person name="Venkateswaran K."/>
            <person name="Simpson A."/>
        </authorList>
    </citation>
    <scope>NUCLEOTIDE SEQUENCE</scope>
    <source>
        <strain evidence="8">F6_2S_P_1</strain>
    </source>
</reference>
<feature type="transmembrane region" description="Helical" evidence="7">
    <location>
        <begin position="236"/>
        <end position="261"/>
    </location>
</feature>
<feature type="transmembrane region" description="Helical" evidence="7">
    <location>
        <begin position="187"/>
        <end position="204"/>
    </location>
</feature>
<feature type="transmembrane region" description="Helical" evidence="7">
    <location>
        <begin position="99"/>
        <end position="120"/>
    </location>
</feature>
<feature type="transmembrane region" description="Helical" evidence="7">
    <location>
        <begin position="132"/>
        <end position="151"/>
    </location>
</feature>
<dbReference type="Pfam" id="PF00953">
    <property type="entry name" value="Glycos_transf_4"/>
    <property type="match status" value="1"/>
</dbReference>
<keyword evidence="2" id="KW-1003">Cell membrane</keyword>
<comment type="caution">
    <text evidence="8">The sequence shown here is derived from an EMBL/GenBank/DDBJ whole genome shotgun (WGS) entry which is preliminary data.</text>
</comment>
<dbReference type="GO" id="GO:0016740">
    <property type="term" value="F:transferase activity"/>
    <property type="evidence" value="ECO:0007669"/>
    <property type="project" value="UniProtKB-KW"/>
</dbReference>
<feature type="transmembrane region" description="Helical" evidence="7">
    <location>
        <begin position="211"/>
        <end position="230"/>
    </location>
</feature>
<dbReference type="InterPro" id="IPR000715">
    <property type="entry name" value="Glycosyl_transferase_4"/>
</dbReference>
<keyword evidence="6 7" id="KW-0472">Membrane</keyword>
<dbReference type="RefSeq" id="WP_282911526.1">
    <property type="nucleotide sequence ID" value="NZ_JAGRPV010000001.1"/>
</dbReference>
<keyword evidence="3 8" id="KW-0808">Transferase</keyword>
<accession>A0ABT6TPR9</accession>
<keyword evidence="5 7" id="KW-1133">Transmembrane helix</keyword>